<dbReference type="GO" id="GO:0005737">
    <property type="term" value="C:cytoplasm"/>
    <property type="evidence" value="ECO:0007669"/>
    <property type="project" value="TreeGrafter"/>
</dbReference>
<dbReference type="InterPro" id="IPR008271">
    <property type="entry name" value="Ser/Thr_kinase_AS"/>
</dbReference>
<dbReference type="InterPro" id="IPR000719">
    <property type="entry name" value="Prot_kinase_dom"/>
</dbReference>
<evidence type="ECO:0000313" key="8">
    <source>
        <dbReference type="Proteomes" id="UP001295684"/>
    </source>
</evidence>
<comment type="subunit">
    <text evidence="1">Monomer.</text>
</comment>
<dbReference type="GO" id="GO:0004674">
    <property type="term" value="F:protein serine/threonine kinase activity"/>
    <property type="evidence" value="ECO:0007669"/>
    <property type="project" value="TreeGrafter"/>
</dbReference>
<dbReference type="InterPro" id="IPR011009">
    <property type="entry name" value="Kinase-like_dom_sf"/>
</dbReference>
<accession>A0AAD2D617</accession>
<dbReference type="PROSITE" id="PS50011">
    <property type="entry name" value="PROTEIN_KINASE_DOM"/>
    <property type="match status" value="1"/>
</dbReference>
<organism evidence="7 8">
    <name type="scientific">Euplotes crassus</name>
    <dbReference type="NCBI Taxonomy" id="5936"/>
    <lineage>
        <taxon>Eukaryota</taxon>
        <taxon>Sar</taxon>
        <taxon>Alveolata</taxon>
        <taxon>Ciliophora</taxon>
        <taxon>Intramacronucleata</taxon>
        <taxon>Spirotrichea</taxon>
        <taxon>Hypotrichia</taxon>
        <taxon>Euplotida</taxon>
        <taxon>Euplotidae</taxon>
        <taxon>Moneuplotes</taxon>
    </lineage>
</organism>
<comment type="caution">
    <text evidence="7">The sequence shown here is derived from an EMBL/GenBank/DDBJ whole genome shotgun (WGS) entry which is preliminary data.</text>
</comment>
<dbReference type="SMART" id="SM00220">
    <property type="entry name" value="S_TKc"/>
    <property type="match status" value="1"/>
</dbReference>
<dbReference type="EMBL" id="CAMPGE010022886">
    <property type="protein sequence ID" value="CAI2380886.1"/>
    <property type="molecule type" value="Genomic_DNA"/>
</dbReference>
<evidence type="ECO:0000256" key="1">
    <source>
        <dbReference type="ARBA" id="ARBA00011245"/>
    </source>
</evidence>
<keyword evidence="3 4" id="KW-0067">ATP-binding</keyword>
<dbReference type="AlphaFoldDB" id="A0AAD2D617"/>
<dbReference type="PROSITE" id="PS00107">
    <property type="entry name" value="PROTEIN_KINASE_ATP"/>
    <property type="match status" value="1"/>
</dbReference>
<dbReference type="PANTHER" id="PTHR24346">
    <property type="entry name" value="MAP/MICROTUBULE AFFINITY-REGULATING KINASE"/>
    <property type="match status" value="1"/>
</dbReference>
<feature type="domain" description="Protein kinase" evidence="6">
    <location>
        <begin position="428"/>
        <end position="698"/>
    </location>
</feature>
<dbReference type="SUPFAM" id="SSF56112">
    <property type="entry name" value="Protein kinase-like (PK-like)"/>
    <property type="match status" value="1"/>
</dbReference>
<dbReference type="Pfam" id="PF00069">
    <property type="entry name" value="Pkinase"/>
    <property type="match status" value="1"/>
</dbReference>
<protein>
    <recommendedName>
        <fullName evidence="6">Protein kinase domain-containing protein</fullName>
    </recommendedName>
</protein>
<dbReference type="InterPro" id="IPR017441">
    <property type="entry name" value="Protein_kinase_ATP_BS"/>
</dbReference>
<feature type="binding site" evidence="4">
    <location>
        <position position="464"/>
    </location>
    <ligand>
        <name>ATP</name>
        <dbReference type="ChEBI" id="CHEBI:30616"/>
    </ligand>
</feature>
<dbReference type="PANTHER" id="PTHR24346:SF30">
    <property type="entry name" value="MATERNAL EMBRYONIC LEUCINE ZIPPER KINASE"/>
    <property type="match status" value="1"/>
</dbReference>
<name>A0AAD2D617_EUPCR</name>
<dbReference type="PROSITE" id="PS00108">
    <property type="entry name" value="PROTEIN_KINASE_ST"/>
    <property type="match status" value="1"/>
</dbReference>
<keyword evidence="8" id="KW-1185">Reference proteome</keyword>
<gene>
    <name evidence="7" type="ORF">ECRASSUSDP1_LOCUS22327</name>
</gene>
<dbReference type="Proteomes" id="UP001295684">
    <property type="component" value="Unassembled WGS sequence"/>
</dbReference>
<evidence type="ECO:0000313" key="7">
    <source>
        <dbReference type="EMBL" id="CAI2380886.1"/>
    </source>
</evidence>
<dbReference type="GO" id="GO:0035556">
    <property type="term" value="P:intracellular signal transduction"/>
    <property type="evidence" value="ECO:0007669"/>
    <property type="project" value="TreeGrafter"/>
</dbReference>
<feature type="region of interest" description="Disordered" evidence="5">
    <location>
        <begin position="784"/>
        <end position="809"/>
    </location>
</feature>
<dbReference type="FunFam" id="1.10.510.10:FF:000571">
    <property type="entry name" value="Maternal embryonic leucine zipper kinase"/>
    <property type="match status" value="1"/>
</dbReference>
<proteinExistence type="predicted"/>
<evidence type="ECO:0000256" key="5">
    <source>
        <dbReference type="SAM" id="MobiDB-lite"/>
    </source>
</evidence>
<sequence>MYSQMKILHSSISTMHSKEAMTEIKKPKSPYISKDCIKLGPDCSNEVARKPFDSNQLVCSSLKIHSSQDNTKEDSYQYERNSAMAQNSRYSKRLNNPETSFSKMNFDKNIRGKTNAGYIKSVMGRNTNYENLNQYIKKSMSKKLENTRIDLSSSINNSDFKQPVEIYRKTKDGKFIKGFGTKAQNIGASANKHLANDSKESLNMGSFNSRERKFSNLDDSEGESLINKQWKNLSMKKHVGTLSQIAQEIPKKYGNVVKKIPQLHCLSNHNHNFIRKGSRSIKSKDNKNKVHVFDSQKAIIPKSYRIDQIGLENEYIQIREDQFKGPIDQSSYSKRKDRCGLQSLLGITPKISDHNYFGYHTLENSQIGPSNLGCLDEKSDDKIPSQKDKSLTELRVNQASSRISESSSGANCMLQRHCSKGKITDFYTISEIIIGKGSYGVVKLGHRNILPSESNSECKKVAIKIYEKAVVSKKQKIGSLDQEVNALKSLKHQNIIRLYDFFEDSHCIYLVTEYIAGESLLTYMKRKPTKRCNLELSREIFKQILNGITFCHSKGFAHRDIKLENILVTKQENKLKTVFEAPLVKIIDFGFARQYQNGEKGSTYCGTPNYMAPELIKKQLFDYELADVWALGVVFYALMTGFFPFKGASNKDMFSKIIKGNYIIPERINIGPKRLIMKMLQVNPEHRSHLKDITDKWLMQDSDDKLKAHRVMKKQLFDQLHSSMINVKRVDCSPKQSPTLSSKIMKQLNGSQNNSNFKESKDFIKSYFTYQYSPIVSKGGGKLPPINRLSTSRETKKARASSLGGTIFQ</sequence>
<evidence type="ECO:0000259" key="6">
    <source>
        <dbReference type="PROSITE" id="PS50011"/>
    </source>
</evidence>
<evidence type="ECO:0000256" key="3">
    <source>
        <dbReference type="ARBA" id="ARBA00022840"/>
    </source>
</evidence>
<keyword evidence="2 4" id="KW-0547">Nucleotide-binding</keyword>
<reference evidence="7" key="1">
    <citation type="submission" date="2023-07" db="EMBL/GenBank/DDBJ databases">
        <authorList>
            <consortium name="AG Swart"/>
            <person name="Singh M."/>
            <person name="Singh A."/>
            <person name="Seah K."/>
            <person name="Emmerich C."/>
        </authorList>
    </citation>
    <scope>NUCLEOTIDE SEQUENCE</scope>
    <source>
        <strain evidence="7">DP1</strain>
    </source>
</reference>
<evidence type="ECO:0000256" key="2">
    <source>
        <dbReference type="ARBA" id="ARBA00022741"/>
    </source>
</evidence>
<dbReference type="GO" id="GO:0005524">
    <property type="term" value="F:ATP binding"/>
    <property type="evidence" value="ECO:0007669"/>
    <property type="project" value="UniProtKB-UniRule"/>
</dbReference>
<evidence type="ECO:0000256" key="4">
    <source>
        <dbReference type="PROSITE-ProRule" id="PRU10141"/>
    </source>
</evidence>
<dbReference type="Gene3D" id="1.10.510.10">
    <property type="entry name" value="Transferase(Phosphotransferase) domain 1"/>
    <property type="match status" value="1"/>
</dbReference>